<dbReference type="SUPFAM" id="SSF82185">
    <property type="entry name" value="Histone H3 K4-specific methyltransferase SET7/9 N-terminal domain"/>
    <property type="match status" value="3"/>
</dbReference>
<protein>
    <recommendedName>
        <fullName evidence="2">MORN repeat protein</fullName>
    </recommendedName>
</protein>
<feature type="non-terminal residue" evidence="1">
    <location>
        <position position="501"/>
    </location>
</feature>
<evidence type="ECO:0008006" key="2">
    <source>
        <dbReference type="Google" id="ProtNLM"/>
    </source>
</evidence>
<name>A0A146KG75_9EUKA</name>
<gene>
    <name evidence="1" type="ORF">TPC1_12960</name>
</gene>
<sequence>MDIDSVLRQIQPLQLSQYEDGSHTEVLSKQCEVQYQVKSEFVHKEIYMKYTFDDASYAIVQSQLANMHFQDKEATIHFFKKDEKISCKGPMYQGARWGLWEERYPDRLERGHYKNGIRVSQWEQVYSGHTVQLTYKQNSPLEKVKIVAADATEEGVLINGQKVGRWLRNTKSCTQKVLYLKNYADSVIEYAFPVNGSRFDRFSAKDDGEWLFVYSNSQTALVTIKNASMNGICEFITPDYQQTGFFVDDQKEGHFAIQYKSGRVDFGKCSQNCRNGFWVLAKDGFQEQGHFQGGFKNGFWTLTNQQYKYKAEGFYKEGVKSGKWTFKKGDVEGEGLYLKDARIGQWVLKSKNFEMTGEYLGEVKNGPWLLKYQDREESGKYVNGKKQGNWIITYKNQVASGAYKNDLMDDTWTIKGDRTIQQYFEDGSLKKTTSIIAPKKEEGYMTPFNADVPLKKLGKWREEANGTFYRMVYCKSIENRKITLSQEMFYDFQYTTQISFK</sequence>
<organism evidence="1">
    <name type="scientific">Trepomonas sp. PC1</name>
    <dbReference type="NCBI Taxonomy" id="1076344"/>
    <lineage>
        <taxon>Eukaryota</taxon>
        <taxon>Metamonada</taxon>
        <taxon>Diplomonadida</taxon>
        <taxon>Hexamitidae</taxon>
        <taxon>Hexamitinae</taxon>
        <taxon>Trepomonas</taxon>
    </lineage>
</organism>
<dbReference type="AlphaFoldDB" id="A0A146KG75"/>
<dbReference type="PANTHER" id="PTHR33706:SF1">
    <property type="entry name" value="TPR REPEAT PROTEIN"/>
    <property type="match status" value="1"/>
</dbReference>
<dbReference type="Gene3D" id="2.20.110.10">
    <property type="entry name" value="Histone H3 K4-specific methyltransferase SET7/9 N-terminal domain"/>
    <property type="match status" value="1"/>
</dbReference>
<reference evidence="1" key="1">
    <citation type="submission" date="2015-07" db="EMBL/GenBank/DDBJ databases">
        <title>Adaptation to a free-living lifestyle via gene acquisitions in the diplomonad Trepomonas sp. PC1.</title>
        <authorList>
            <person name="Xu F."/>
            <person name="Jerlstrom-Hultqvist J."/>
            <person name="Kolisko M."/>
            <person name="Simpson A.G.B."/>
            <person name="Roger A.J."/>
            <person name="Svard S.G."/>
            <person name="Andersson J.O."/>
        </authorList>
    </citation>
    <scope>NUCLEOTIDE SEQUENCE</scope>
    <source>
        <strain evidence="1">PC1</strain>
    </source>
</reference>
<proteinExistence type="predicted"/>
<dbReference type="EMBL" id="GDID01002205">
    <property type="protein sequence ID" value="JAP94401.1"/>
    <property type="molecule type" value="Transcribed_RNA"/>
</dbReference>
<evidence type="ECO:0000313" key="1">
    <source>
        <dbReference type="EMBL" id="JAP94401.1"/>
    </source>
</evidence>
<accession>A0A146KG75</accession>
<dbReference type="PANTHER" id="PTHR33706">
    <property type="entry name" value="MORN VARIANT REPEAT PROTEIN"/>
    <property type="match status" value="1"/>
</dbReference>